<proteinExistence type="predicted"/>
<feature type="non-terminal residue" evidence="2">
    <location>
        <position position="1"/>
    </location>
</feature>
<gene>
    <name evidence="2" type="ORF">METZ01_LOCUS312213</name>
</gene>
<dbReference type="PANTHER" id="PTHR34310:SF9">
    <property type="entry name" value="BLR5716 PROTEIN"/>
    <property type="match status" value="1"/>
</dbReference>
<dbReference type="PANTHER" id="PTHR34310">
    <property type="entry name" value="DUF427 DOMAIN PROTEIN (AFU_ORTHOLOGUE AFUA_3G02220)"/>
    <property type="match status" value="1"/>
</dbReference>
<name>A0A382NDW0_9ZZZZ</name>
<dbReference type="InterPro" id="IPR007361">
    <property type="entry name" value="DUF427"/>
</dbReference>
<sequence length="289" mass="33057">VFGPVWVLVEMNMTEPLGETMRVEDYPHRVEIQFAEHVLAQSNNALLLIETYAPDIYLPFSDIRMDWMTATDHSTVCPHKGQASYWNIQVDNQLSVDNAMWAYEDPVEGCPDLKGYAAFYFDKIDTHVDGSLVRGHVRNPHKVIAVHAVKQRVCMKIKQDVIVDTRDAVVLSETGLPDRFYVPESAIPSRFLEESDRETVCTYKGEARYFHLRTEERLVENVVWVYSEPWTDFTPDVARIKNYLGLYTTTFDTVLLNGVPVQTDSTEAATDRAMLTSPTVDRTLSEKTR</sequence>
<dbReference type="Gene3D" id="2.170.150.40">
    <property type="entry name" value="Domain of unknown function (DUF427)"/>
    <property type="match status" value="2"/>
</dbReference>
<dbReference type="EMBL" id="UINC01099806">
    <property type="protein sequence ID" value="SVC59359.1"/>
    <property type="molecule type" value="Genomic_DNA"/>
</dbReference>
<evidence type="ECO:0000259" key="1">
    <source>
        <dbReference type="Pfam" id="PF04248"/>
    </source>
</evidence>
<dbReference type="Pfam" id="PF04248">
    <property type="entry name" value="NTP_transf_9"/>
    <property type="match status" value="2"/>
</dbReference>
<organism evidence="2">
    <name type="scientific">marine metagenome</name>
    <dbReference type="NCBI Taxonomy" id="408172"/>
    <lineage>
        <taxon>unclassified sequences</taxon>
        <taxon>metagenomes</taxon>
        <taxon>ecological metagenomes</taxon>
    </lineage>
</organism>
<protein>
    <recommendedName>
        <fullName evidence="1">DUF427 domain-containing protein</fullName>
    </recommendedName>
</protein>
<feature type="domain" description="DUF427" evidence="1">
    <location>
        <begin position="156"/>
        <end position="248"/>
    </location>
</feature>
<accession>A0A382NDW0</accession>
<reference evidence="2" key="1">
    <citation type="submission" date="2018-05" db="EMBL/GenBank/DDBJ databases">
        <authorList>
            <person name="Lanie J.A."/>
            <person name="Ng W.-L."/>
            <person name="Kazmierczak K.M."/>
            <person name="Andrzejewski T.M."/>
            <person name="Davidsen T.M."/>
            <person name="Wayne K.J."/>
            <person name="Tettelin H."/>
            <person name="Glass J.I."/>
            <person name="Rusch D."/>
            <person name="Podicherti R."/>
            <person name="Tsui H.-C.T."/>
            <person name="Winkler M.E."/>
        </authorList>
    </citation>
    <scope>NUCLEOTIDE SEQUENCE</scope>
</reference>
<dbReference type="AlphaFoldDB" id="A0A382NDW0"/>
<dbReference type="InterPro" id="IPR038694">
    <property type="entry name" value="DUF427_sf"/>
</dbReference>
<evidence type="ECO:0000313" key="2">
    <source>
        <dbReference type="EMBL" id="SVC59359.1"/>
    </source>
</evidence>
<feature type="domain" description="DUF427" evidence="1">
    <location>
        <begin position="30"/>
        <end position="120"/>
    </location>
</feature>